<dbReference type="GO" id="GO:0016491">
    <property type="term" value="F:oxidoreductase activity"/>
    <property type="evidence" value="ECO:0007669"/>
    <property type="project" value="UniProtKB-KW"/>
</dbReference>
<dbReference type="SUPFAM" id="SSF52218">
    <property type="entry name" value="Flavoproteins"/>
    <property type="match status" value="1"/>
</dbReference>
<accession>A0ABZ2RWR0</accession>
<dbReference type="EMBL" id="CP148067">
    <property type="protein sequence ID" value="WXL28744.1"/>
    <property type="molecule type" value="Genomic_DNA"/>
</dbReference>
<dbReference type="Proteomes" id="UP001477443">
    <property type="component" value="Chromosome"/>
</dbReference>
<keyword evidence="5" id="KW-1185">Reference proteome</keyword>
<evidence type="ECO:0000313" key="5">
    <source>
        <dbReference type="Proteomes" id="UP001477443"/>
    </source>
</evidence>
<name>A0ABZ2RWR0_9BACT</name>
<dbReference type="RefSeq" id="WP_338822285.1">
    <property type="nucleotide sequence ID" value="NZ_CP148067.1"/>
</dbReference>
<evidence type="ECO:0000313" key="4">
    <source>
        <dbReference type="EMBL" id="WXL28744.1"/>
    </source>
</evidence>
<reference evidence="4" key="1">
    <citation type="submission" date="2024-03" db="EMBL/GenBank/DDBJ databases">
        <title>Complete genome sequence of Mycoplasma felifaucium Z921 isolated from the trachea of a cheetah.</title>
        <authorList>
            <person name="Spergser J."/>
        </authorList>
    </citation>
    <scope>NUCLEOTIDE SEQUENCE [LARGE SCALE GENOMIC DNA]</scope>
    <source>
        <strain evidence="4">Z921</strain>
    </source>
</reference>
<evidence type="ECO:0000259" key="3">
    <source>
        <dbReference type="Pfam" id="PF02525"/>
    </source>
</evidence>
<dbReference type="InterPro" id="IPR051545">
    <property type="entry name" value="NAD(P)H_dehydrogenase_qn"/>
</dbReference>
<dbReference type="InterPro" id="IPR003680">
    <property type="entry name" value="Flavodoxin_fold"/>
</dbReference>
<dbReference type="Pfam" id="PF02525">
    <property type="entry name" value="Flavodoxin_2"/>
    <property type="match status" value="1"/>
</dbReference>
<comment type="similarity">
    <text evidence="1">Belongs to the NAD(P)H dehydrogenase (quinone) family.</text>
</comment>
<dbReference type="PANTHER" id="PTHR10204:SF34">
    <property type="entry name" value="NAD(P)H DEHYDROGENASE [QUINONE] 1 ISOFORM 1"/>
    <property type="match status" value="1"/>
</dbReference>
<gene>
    <name evidence="4" type="ORF">WG617_01785</name>
</gene>
<evidence type="ECO:0000256" key="1">
    <source>
        <dbReference type="ARBA" id="ARBA00006252"/>
    </source>
</evidence>
<dbReference type="Gene3D" id="3.40.50.360">
    <property type="match status" value="1"/>
</dbReference>
<protein>
    <submittedName>
        <fullName evidence="4">NAD(P)H-dependent oxidoreductase</fullName>
        <ecNumber evidence="4">1.-.-.-</ecNumber>
    </submittedName>
</protein>
<feature type="domain" description="Flavodoxin-like fold" evidence="3">
    <location>
        <begin position="2"/>
        <end position="156"/>
    </location>
</feature>
<organism evidence="4 5">
    <name type="scientific">Mycoplasmopsis felifaucium</name>
    <dbReference type="NCBI Taxonomy" id="35768"/>
    <lineage>
        <taxon>Bacteria</taxon>
        <taxon>Bacillati</taxon>
        <taxon>Mycoplasmatota</taxon>
        <taxon>Mycoplasmoidales</taxon>
        <taxon>Metamycoplasmataceae</taxon>
        <taxon>Mycoplasmopsis</taxon>
    </lineage>
</organism>
<dbReference type="InterPro" id="IPR029039">
    <property type="entry name" value="Flavoprotein-like_sf"/>
</dbReference>
<dbReference type="PANTHER" id="PTHR10204">
    <property type="entry name" value="NAD P H OXIDOREDUCTASE-RELATED"/>
    <property type="match status" value="1"/>
</dbReference>
<dbReference type="EC" id="1.-.-.-" evidence="4"/>
<sequence length="187" mass="21602">MKKFLIISGSTKNDSLNEYIGLKIQNDLEQKGFETKLININNLTFDPVLVQNNPNIDLIIKQAQQNIMWADEIVINYPLWWGYMPAKLKGFFDKTLLPGFSYIKDYKNNKTIKLLENKNLSVISTSGESTESIYKSINDSDFKIIKGALCDFTGMKLKYAYRMSLVYKTTKEQKDIEINNFISKLTQ</sequence>
<evidence type="ECO:0000256" key="2">
    <source>
        <dbReference type="ARBA" id="ARBA00023002"/>
    </source>
</evidence>
<keyword evidence="2 4" id="KW-0560">Oxidoreductase</keyword>
<proteinExistence type="inferred from homology"/>